<feature type="coiled-coil region" evidence="1">
    <location>
        <begin position="237"/>
        <end position="335"/>
    </location>
</feature>
<keyword evidence="3" id="KW-1185">Reference proteome</keyword>
<dbReference type="Proteomes" id="UP001470230">
    <property type="component" value="Unassembled WGS sequence"/>
</dbReference>
<comment type="caution">
    <text evidence="2">The sequence shown here is derived from an EMBL/GenBank/DDBJ whole genome shotgun (WGS) entry which is preliminary data.</text>
</comment>
<evidence type="ECO:0000256" key="1">
    <source>
        <dbReference type="SAM" id="Coils"/>
    </source>
</evidence>
<dbReference type="InterPro" id="IPR008979">
    <property type="entry name" value="Galactose-bd-like_sf"/>
</dbReference>
<proteinExistence type="predicted"/>
<reference evidence="2 3" key="1">
    <citation type="submission" date="2024-04" db="EMBL/GenBank/DDBJ databases">
        <title>Tritrichomonas musculus Genome.</title>
        <authorList>
            <person name="Alves-Ferreira E."/>
            <person name="Grigg M."/>
            <person name="Lorenzi H."/>
            <person name="Galac M."/>
        </authorList>
    </citation>
    <scope>NUCLEOTIDE SEQUENCE [LARGE SCALE GENOMIC DNA]</scope>
    <source>
        <strain evidence="2 3">EAF2021</strain>
    </source>
</reference>
<sequence>MPNKKVIRSQKEFPDTHCFIYENKRYPFKINFFNLSSNYFLRNSEEIEYKEDIDLIEEYIGEKLNIQEQTIVSFIKYFQHEEITVDNENALGLHFLSKKYEIEELTESTREYILSNCEELAIQILSICEYDSSLQDDTYEDIICHNLSQYIKKEELLSLPVFKLHRIMSKYSKLESAEVTCKEMNDLILNKIEKDGREASVLLSFARFDSENIEIIETLFEQYSKKVDLSFIDVSILSTFIEMKKRQEKEKEELSRANLRLQRENEEKDRIISSLESKLEFQERTSEIEMRNKNEEISSLEKQISRSKKEQEDKIISLRSEIEEIERDKDEEISSLKNQILVSSRRYFRAEMSKEGPGILSELKTKEKTPFDRLFIASKSSSDIYNLLLPHTDDYFGTTNDGDFFIEFELEAAVTISGVRIFSSDRSFPKSFDISVEGETVKSVGEARELNSEHKDMTVSFAPIRGRKVRFTQTGPNWDDGTNGLRIKGIELLSTDSKYSRGIFATLVGESENEDPHKCPVTISASCFDFNSFHSLNAEHNISTYPRENSWFQVELTRGTAVLNGFRLKRCSTGKLRSYKVICTDDSSKPESSWTTLIEINEETENEHEQLDIYEFAHPSPPTRIVRLVQTGKNWSDNLRLRFFHFDLFGEYF</sequence>
<accession>A0ABR2HF36</accession>
<organism evidence="2 3">
    <name type="scientific">Tritrichomonas musculus</name>
    <dbReference type="NCBI Taxonomy" id="1915356"/>
    <lineage>
        <taxon>Eukaryota</taxon>
        <taxon>Metamonada</taxon>
        <taxon>Parabasalia</taxon>
        <taxon>Tritrichomonadida</taxon>
        <taxon>Tritrichomonadidae</taxon>
        <taxon>Tritrichomonas</taxon>
    </lineage>
</organism>
<gene>
    <name evidence="2" type="ORF">M9Y10_020937</name>
</gene>
<dbReference type="EMBL" id="JAPFFF010000030">
    <property type="protein sequence ID" value="KAK8845993.1"/>
    <property type="molecule type" value="Genomic_DNA"/>
</dbReference>
<keyword evidence="1" id="KW-0175">Coiled coil</keyword>
<dbReference type="SUPFAM" id="SSF49785">
    <property type="entry name" value="Galactose-binding domain-like"/>
    <property type="match status" value="2"/>
</dbReference>
<dbReference type="Gene3D" id="2.60.120.260">
    <property type="entry name" value="Galactose-binding domain-like"/>
    <property type="match status" value="1"/>
</dbReference>
<evidence type="ECO:0008006" key="4">
    <source>
        <dbReference type="Google" id="ProtNLM"/>
    </source>
</evidence>
<evidence type="ECO:0000313" key="3">
    <source>
        <dbReference type="Proteomes" id="UP001470230"/>
    </source>
</evidence>
<name>A0ABR2HF36_9EUKA</name>
<evidence type="ECO:0000313" key="2">
    <source>
        <dbReference type="EMBL" id="KAK8845993.1"/>
    </source>
</evidence>
<protein>
    <recommendedName>
        <fullName evidence="4">F5/8 type C domain-containing protein</fullName>
    </recommendedName>
</protein>